<keyword evidence="9" id="KW-1185">Reference proteome</keyword>
<dbReference type="SMART" id="SM00702">
    <property type="entry name" value="P4Hc"/>
    <property type="match status" value="1"/>
</dbReference>
<evidence type="ECO:0000313" key="8">
    <source>
        <dbReference type="EMBL" id="CAB3248041.1"/>
    </source>
</evidence>
<dbReference type="PANTHER" id="PTHR10869:SF216">
    <property type="entry name" value="PROCOLLAGEN-PROLINE 4-DIOXYGENASE"/>
    <property type="match status" value="1"/>
</dbReference>
<comment type="caution">
    <text evidence="8">The sequence shown here is derived from an EMBL/GenBank/DDBJ whole genome shotgun (WGS) entry which is preliminary data.</text>
</comment>
<evidence type="ECO:0000256" key="1">
    <source>
        <dbReference type="ARBA" id="ARBA00001961"/>
    </source>
</evidence>
<evidence type="ECO:0000256" key="2">
    <source>
        <dbReference type="ARBA" id="ARBA00022723"/>
    </source>
</evidence>
<dbReference type="AlphaFoldDB" id="A0A8S1AQE6"/>
<dbReference type="GO" id="GO:0005506">
    <property type="term" value="F:iron ion binding"/>
    <property type="evidence" value="ECO:0007669"/>
    <property type="project" value="InterPro"/>
</dbReference>
<keyword evidence="5" id="KW-0560">Oxidoreductase</keyword>
<protein>
    <recommendedName>
        <fullName evidence="7">Fe2OG dioxygenase domain-containing protein</fullName>
    </recommendedName>
</protein>
<keyword evidence="2" id="KW-0479">Metal-binding</keyword>
<accession>A0A8S1AQE6</accession>
<keyword evidence="3" id="KW-0847">Vitamin C</keyword>
<dbReference type="PANTHER" id="PTHR10869">
    <property type="entry name" value="PROLYL 4-HYDROXYLASE ALPHA SUBUNIT"/>
    <property type="match status" value="1"/>
</dbReference>
<dbReference type="GO" id="GO:0031418">
    <property type="term" value="F:L-ascorbic acid binding"/>
    <property type="evidence" value="ECO:0007669"/>
    <property type="project" value="UniProtKB-KW"/>
</dbReference>
<feature type="domain" description="Fe2OG dioxygenase" evidence="7">
    <location>
        <begin position="27"/>
        <end position="145"/>
    </location>
</feature>
<dbReference type="GO" id="GO:0004656">
    <property type="term" value="F:procollagen-proline 4-dioxygenase activity"/>
    <property type="evidence" value="ECO:0007669"/>
    <property type="project" value="TreeGrafter"/>
</dbReference>
<organism evidence="8 9">
    <name type="scientific">Arctia plantaginis</name>
    <name type="common">Wood tiger moth</name>
    <name type="synonym">Phalaena plantaginis</name>
    <dbReference type="NCBI Taxonomy" id="874455"/>
    <lineage>
        <taxon>Eukaryota</taxon>
        <taxon>Metazoa</taxon>
        <taxon>Ecdysozoa</taxon>
        <taxon>Arthropoda</taxon>
        <taxon>Hexapoda</taxon>
        <taxon>Insecta</taxon>
        <taxon>Pterygota</taxon>
        <taxon>Neoptera</taxon>
        <taxon>Endopterygota</taxon>
        <taxon>Lepidoptera</taxon>
        <taxon>Glossata</taxon>
        <taxon>Ditrysia</taxon>
        <taxon>Noctuoidea</taxon>
        <taxon>Erebidae</taxon>
        <taxon>Arctiinae</taxon>
        <taxon>Arctia</taxon>
    </lineage>
</organism>
<dbReference type="GO" id="GO:0005783">
    <property type="term" value="C:endoplasmic reticulum"/>
    <property type="evidence" value="ECO:0007669"/>
    <property type="project" value="TreeGrafter"/>
</dbReference>
<keyword evidence="6" id="KW-0408">Iron</keyword>
<evidence type="ECO:0000256" key="3">
    <source>
        <dbReference type="ARBA" id="ARBA00022896"/>
    </source>
</evidence>
<evidence type="ECO:0000256" key="4">
    <source>
        <dbReference type="ARBA" id="ARBA00022964"/>
    </source>
</evidence>
<dbReference type="PROSITE" id="PS51471">
    <property type="entry name" value="FE2OG_OXY"/>
    <property type="match status" value="1"/>
</dbReference>
<evidence type="ECO:0000256" key="6">
    <source>
        <dbReference type="ARBA" id="ARBA00023004"/>
    </source>
</evidence>
<dbReference type="Gene3D" id="2.60.120.620">
    <property type="entry name" value="q2cbj1_9rhob like domain"/>
    <property type="match status" value="1"/>
</dbReference>
<evidence type="ECO:0000313" key="9">
    <source>
        <dbReference type="Proteomes" id="UP000494106"/>
    </source>
</evidence>
<dbReference type="InterPro" id="IPR006620">
    <property type="entry name" value="Pro_4_hyd_alph"/>
</dbReference>
<dbReference type="InterPro" id="IPR005123">
    <property type="entry name" value="Oxoglu/Fe-dep_dioxygenase_dom"/>
</dbReference>
<evidence type="ECO:0000256" key="5">
    <source>
        <dbReference type="ARBA" id="ARBA00023002"/>
    </source>
</evidence>
<gene>
    <name evidence="8" type="ORF">APLA_LOCUS11458</name>
</gene>
<dbReference type="InterPro" id="IPR045054">
    <property type="entry name" value="P4HA-like"/>
</dbReference>
<comment type="cofactor">
    <cofactor evidence="1">
        <name>L-ascorbate</name>
        <dbReference type="ChEBI" id="CHEBI:38290"/>
    </cofactor>
</comment>
<dbReference type="OrthoDB" id="420380at2759"/>
<sequence>MDDEENDPNSPETYQAMCRGDIGVPVQISSRLTCRYLTENHPFLKIAPFKIETVYINPDVIIFHDVLSDGEINSMKELAKPRLSSVSRGGATVFPYLGVSVPPVKGAALFWYNLHSSGEPNHAMLHAGCSVLRGSKWVATKWILQGGQELIKPCNLEYQPEGINDKIPSPMLKETRERKLFEEYKPVPLRQEKRLPQNQEDIEVHDE</sequence>
<evidence type="ECO:0000259" key="7">
    <source>
        <dbReference type="PROSITE" id="PS51471"/>
    </source>
</evidence>
<name>A0A8S1AQE6_ARCPL</name>
<dbReference type="Proteomes" id="UP000494106">
    <property type="component" value="Unassembled WGS sequence"/>
</dbReference>
<dbReference type="EMBL" id="CADEBC010000532">
    <property type="protein sequence ID" value="CAB3248041.1"/>
    <property type="molecule type" value="Genomic_DNA"/>
</dbReference>
<keyword evidence="4" id="KW-0223">Dioxygenase</keyword>
<proteinExistence type="predicted"/>
<reference evidence="8 9" key="1">
    <citation type="submission" date="2020-04" db="EMBL/GenBank/DDBJ databases">
        <authorList>
            <person name="Wallbank WR R."/>
            <person name="Pardo Diaz C."/>
            <person name="Kozak K."/>
            <person name="Martin S."/>
            <person name="Jiggins C."/>
            <person name="Moest M."/>
            <person name="Warren A I."/>
            <person name="Byers J.R.P. K."/>
            <person name="Montejo-Kovacevich G."/>
            <person name="Yen C E."/>
        </authorList>
    </citation>
    <scope>NUCLEOTIDE SEQUENCE [LARGE SCALE GENOMIC DNA]</scope>
</reference>